<proteinExistence type="predicted"/>
<sequence length="129" mass="14263">MSEIDREEWLQLFVNVTVSVKSLSEIGWGEWSGLQEGAHIAFYVDGIHYDFAVIECKERIPPGASGPAVFLTLSDALLETGVQIGSLVELRRGSVVLGHAHIDGLARVWVVRDRMAEKGYRFSRGPIPV</sequence>
<evidence type="ECO:0000313" key="1">
    <source>
        <dbReference type="EMBL" id="MFC4726538.1"/>
    </source>
</evidence>
<dbReference type="EMBL" id="JBHSGQ010000023">
    <property type="protein sequence ID" value="MFC4726538.1"/>
    <property type="molecule type" value="Genomic_DNA"/>
</dbReference>
<name>A0ABV9NIJ5_9PROT</name>
<dbReference type="RefSeq" id="WP_371393157.1">
    <property type="nucleotide sequence ID" value="NZ_CP163421.1"/>
</dbReference>
<evidence type="ECO:0000313" key="2">
    <source>
        <dbReference type="Proteomes" id="UP001596024"/>
    </source>
</evidence>
<gene>
    <name evidence="1" type="ORF">ACFPB0_14700</name>
</gene>
<keyword evidence="2" id="KW-1185">Reference proteome</keyword>
<organism evidence="1 2">
    <name type="scientific">Glycocaulis abyssi</name>
    <dbReference type="NCBI Taxonomy" id="1433403"/>
    <lineage>
        <taxon>Bacteria</taxon>
        <taxon>Pseudomonadati</taxon>
        <taxon>Pseudomonadota</taxon>
        <taxon>Alphaproteobacteria</taxon>
        <taxon>Maricaulales</taxon>
        <taxon>Maricaulaceae</taxon>
        <taxon>Glycocaulis</taxon>
    </lineage>
</organism>
<reference evidence="2" key="1">
    <citation type="journal article" date="2019" name="Int. J. Syst. Evol. Microbiol.">
        <title>The Global Catalogue of Microorganisms (GCM) 10K type strain sequencing project: providing services to taxonomists for standard genome sequencing and annotation.</title>
        <authorList>
            <consortium name="The Broad Institute Genomics Platform"/>
            <consortium name="The Broad Institute Genome Sequencing Center for Infectious Disease"/>
            <person name="Wu L."/>
            <person name="Ma J."/>
        </authorList>
    </citation>
    <scope>NUCLEOTIDE SEQUENCE [LARGE SCALE GENOMIC DNA]</scope>
    <source>
        <strain evidence="2">CCUG 62981</strain>
    </source>
</reference>
<accession>A0ABV9NIJ5</accession>
<protein>
    <submittedName>
        <fullName evidence="1">Uncharacterized protein</fullName>
    </submittedName>
</protein>
<comment type="caution">
    <text evidence="1">The sequence shown here is derived from an EMBL/GenBank/DDBJ whole genome shotgun (WGS) entry which is preliminary data.</text>
</comment>
<dbReference type="Proteomes" id="UP001596024">
    <property type="component" value="Unassembled WGS sequence"/>
</dbReference>